<evidence type="ECO:0000313" key="4">
    <source>
        <dbReference type="EMBL" id="PTQ55794.1"/>
    </source>
</evidence>
<dbReference type="PROSITE" id="PS01047">
    <property type="entry name" value="HMA_1"/>
    <property type="match status" value="1"/>
</dbReference>
<proteinExistence type="predicted"/>
<dbReference type="SUPFAM" id="SSF55008">
    <property type="entry name" value="HMA, heavy metal-associated domain"/>
    <property type="match status" value="1"/>
</dbReference>
<accession>A0A2R6XZF0</accession>
<dbReference type="PANTHER" id="PTHR46594:SF4">
    <property type="entry name" value="P-TYPE CATION-TRANSPORTING ATPASE"/>
    <property type="match status" value="1"/>
</dbReference>
<protein>
    <recommendedName>
        <fullName evidence="1">Copper chaperone CopZ</fullName>
    </recommendedName>
</protein>
<feature type="domain" description="HMA" evidence="3">
    <location>
        <begin position="1"/>
        <end position="67"/>
    </location>
</feature>
<comment type="caution">
    <text evidence="4">The sequence shown here is derived from an EMBL/GenBank/DDBJ whole genome shotgun (WGS) entry which is preliminary data.</text>
</comment>
<evidence type="ECO:0000256" key="2">
    <source>
        <dbReference type="ARBA" id="ARBA00022723"/>
    </source>
</evidence>
<dbReference type="InterPro" id="IPR017969">
    <property type="entry name" value="Heavy-metal-associated_CS"/>
</dbReference>
<gene>
    <name evidence="4" type="ORF">BSOLF_1466</name>
</gene>
<dbReference type="InterPro" id="IPR006121">
    <property type="entry name" value="HMA_dom"/>
</dbReference>
<dbReference type="PRINTS" id="PR00942">
    <property type="entry name" value="CUATPASEI"/>
</dbReference>
<dbReference type="GO" id="GO:0046872">
    <property type="term" value="F:metal ion binding"/>
    <property type="evidence" value="ECO:0007669"/>
    <property type="project" value="UniProtKB-KW"/>
</dbReference>
<evidence type="ECO:0000259" key="3">
    <source>
        <dbReference type="PROSITE" id="PS50846"/>
    </source>
</evidence>
<dbReference type="InterPro" id="IPR036163">
    <property type="entry name" value="HMA_dom_sf"/>
</dbReference>
<evidence type="ECO:0000256" key="1">
    <source>
        <dbReference type="ARBA" id="ARBA00015313"/>
    </source>
</evidence>
<keyword evidence="2" id="KW-0479">Metal-binding</keyword>
<dbReference type="EMBL" id="PEBX01000072">
    <property type="protein sequence ID" value="PTQ55794.1"/>
    <property type="molecule type" value="Genomic_DNA"/>
</dbReference>
<name>A0A2R6XZF0_9BACL</name>
<organism evidence="4 5">
    <name type="scientific">Candidatus Carbonibacillus altaicus</name>
    <dbReference type="NCBI Taxonomy" id="2163959"/>
    <lineage>
        <taxon>Bacteria</taxon>
        <taxon>Bacillati</taxon>
        <taxon>Bacillota</taxon>
        <taxon>Bacilli</taxon>
        <taxon>Bacillales</taxon>
        <taxon>Candidatus Carbonibacillus</taxon>
    </lineage>
</organism>
<dbReference type="FunFam" id="3.30.70.100:FF:000001">
    <property type="entry name" value="ATPase copper transporting beta"/>
    <property type="match status" value="1"/>
</dbReference>
<dbReference type="Pfam" id="PF00403">
    <property type="entry name" value="HMA"/>
    <property type="match status" value="1"/>
</dbReference>
<sequence length="71" mass="7671">MEKVLRIEGMTCDHCAHTVHQALSKLPGMNDVHVSLDGGSAEIDFDPELVTLEAMQKAVEDAGYTLVGTED</sequence>
<reference evidence="5" key="1">
    <citation type="journal article" date="2018" name="Sci. Rep.">
        <title>Lignite coal burning seam in the remote Altai Mountains harbors a hydrogen-driven thermophilic microbial community.</title>
        <authorList>
            <person name="Kadnikov V.V."/>
            <person name="Mardanov A.V."/>
            <person name="Ivasenko D.A."/>
            <person name="Antsiferov D.V."/>
            <person name="Beletsky A.V."/>
            <person name="Karnachuk O.V."/>
            <person name="Ravin N.V."/>
        </authorList>
    </citation>
    <scope>NUCLEOTIDE SEQUENCE [LARGE SCALE GENOMIC DNA]</scope>
</reference>
<dbReference type="Gene3D" id="3.30.70.100">
    <property type="match status" value="1"/>
</dbReference>
<dbReference type="AlphaFoldDB" id="A0A2R6XZF0"/>
<dbReference type="CDD" id="cd00371">
    <property type="entry name" value="HMA"/>
    <property type="match status" value="1"/>
</dbReference>
<dbReference type="Proteomes" id="UP000244338">
    <property type="component" value="Unassembled WGS sequence"/>
</dbReference>
<evidence type="ECO:0000313" key="5">
    <source>
        <dbReference type="Proteomes" id="UP000244338"/>
    </source>
</evidence>
<dbReference type="PROSITE" id="PS50846">
    <property type="entry name" value="HMA_2"/>
    <property type="match status" value="1"/>
</dbReference>
<dbReference type="PANTHER" id="PTHR46594">
    <property type="entry name" value="P-TYPE CATION-TRANSPORTING ATPASE"/>
    <property type="match status" value="1"/>
</dbReference>